<name>A0ABP8DRS2_9ACTN</name>
<keyword evidence="3" id="KW-1185">Reference proteome</keyword>
<comment type="caution">
    <text evidence="2">The sequence shown here is derived from an EMBL/GenBank/DDBJ whole genome shotgun (WGS) entry which is preliminary data.</text>
</comment>
<dbReference type="Pfam" id="PF07883">
    <property type="entry name" value="Cupin_2"/>
    <property type="match status" value="1"/>
</dbReference>
<dbReference type="Gene3D" id="2.60.120.10">
    <property type="entry name" value="Jelly Rolls"/>
    <property type="match status" value="1"/>
</dbReference>
<organism evidence="2 3">
    <name type="scientific">Dactylosporangium darangshiense</name>
    <dbReference type="NCBI Taxonomy" id="579108"/>
    <lineage>
        <taxon>Bacteria</taxon>
        <taxon>Bacillati</taxon>
        <taxon>Actinomycetota</taxon>
        <taxon>Actinomycetes</taxon>
        <taxon>Micromonosporales</taxon>
        <taxon>Micromonosporaceae</taxon>
        <taxon>Dactylosporangium</taxon>
    </lineage>
</organism>
<sequence length="123" mass="12856">MSIVRAADAPRFELNGAQFVVYAGPSHGSKEICTWRLTVPGGSQSIPHTLDRDEVFVVLSGAIRITPDGEVLTGGDSAVVPAGERIELGNPSDEPAEVQVALKAGVTAYHMDGSLFGTPPWAA</sequence>
<dbReference type="Proteomes" id="UP001500620">
    <property type="component" value="Unassembled WGS sequence"/>
</dbReference>
<dbReference type="RefSeq" id="WP_345139765.1">
    <property type="nucleotide sequence ID" value="NZ_BAABAT010000051.1"/>
</dbReference>
<dbReference type="InterPro" id="IPR013096">
    <property type="entry name" value="Cupin_2"/>
</dbReference>
<accession>A0ABP8DRS2</accession>
<feature type="domain" description="Cupin type-2" evidence="1">
    <location>
        <begin position="37"/>
        <end position="98"/>
    </location>
</feature>
<dbReference type="InterPro" id="IPR014710">
    <property type="entry name" value="RmlC-like_jellyroll"/>
</dbReference>
<dbReference type="EMBL" id="BAABAT010000051">
    <property type="protein sequence ID" value="GAA4262325.1"/>
    <property type="molecule type" value="Genomic_DNA"/>
</dbReference>
<protein>
    <recommendedName>
        <fullName evidence="1">Cupin type-2 domain-containing protein</fullName>
    </recommendedName>
</protein>
<evidence type="ECO:0000313" key="2">
    <source>
        <dbReference type="EMBL" id="GAA4262325.1"/>
    </source>
</evidence>
<proteinExistence type="predicted"/>
<evidence type="ECO:0000259" key="1">
    <source>
        <dbReference type="Pfam" id="PF07883"/>
    </source>
</evidence>
<dbReference type="SUPFAM" id="SSF51182">
    <property type="entry name" value="RmlC-like cupins"/>
    <property type="match status" value="1"/>
</dbReference>
<reference evidence="3" key="1">
    <citation type="journal article" date="2019" name="Int. J. Syst. Evol. Microbiol.">
        <title>The Global Catalogue of Microorganisms (GCM) 10K type strain sequencing project: providing services to taxonomists for standard genome sequencing and annotation.</title>
        <authorList>
            <consortium name="The Broad Institute Genomics Platform"/>
            <consortium name="The Broad Institute Genome Sequencing Center for Infectious Disease"/>
            <person name="Wu L."/>
            <person name="Ma J."/>
        </authorList>
    </citation>
    <scope>NUCLEOTIDE SEQUENCE [LARGE SCALE GENOMIC DNA]</scope>
    <source>
        <strain evidence="3">JCM 17441</strain>
    </source>
</reference>
<gene>
    <name evidence="2" type="ORF">GCM10022255_098540</name>
</gene>
<evidence type="ECO:0000313" key="3">
    <source>
        <dbReference type="Proteomes" id="UP001500620"/>
    </source>
</evidence>
<dbReference type="InterPro" id="IPR011051">
    <property type="entry name" value="RmlC_Cupin_sf"/>
</dbReference>